<keyword evidence="4" id="KW-1185">Reference proteome</keyword>
<feature type="chain" id="PRO_5045731076" evidence="2">
    <location>
        <begin position="26"/>
        <end position="189"/>
    </location>
</feature>
<keyword evidence="2" id="KW-0732">Signal</keyword>
<accession>A0ABV8SJX4</accession>
<dbReference type="SUPFAM" id="SSF49384">
    <property type="entry name" value="Carbohydrate-binding domain"/>
    <property type="match status" value="1"/>
</dbReference>
<dbReference type="Proteomes" id="UP001595904">
    <property type="component" value="Unassembled WGS sequence"/>
</dbReference>
<keyword evidence="1" id="KW-0812">Transmembrane</keyword>
<evidence type="ECO:0000313" key="4">
    <source>
        <dbReference type="Proteomes" id="UP001595904"/>
    </source>
</evidence>
<dbReference type="RefSeq" id="WP_380594510.1">
    <property type="nucleotide sequence ID" value="NZ_JBHSDU010000001.1"/>
</dbReference>
<reference evidence="4" key="1">
    <citation type="journal article" date="2019" name="Int. J. Syst. Evol. Microbiol.">
        <title>The Global Catalogue of Microorganisms (GCM) 10K type strain sequencing project: providing services to taxonomists for standard genome sequencing and annotation.</title>
        <authorList>
            <consortium name="The Broad Institute Genomics Platform"/>
            <consortium name="The Broad Institute Genome Sequencing Center for Infectious Disease"/>
            <person name="Wu L."/>
            <person name="Ma J."/>
        </authorList>
    </citation>
    <scope>NUCLEOTIDE SEQUENCE [LARGE SCALE GENOMIC DNA]</scope>
    <source>
        <strain evidence="4">CGMCC 1.10759</strain>
    </source>
</reference>
<keyword evidence="1" id="KW-0472">Membrane</keyword>
<sequence>MHSFRNFTWAAMAALTTLFATNSQAASIVLQPQSSTVHVGDEFRIDVILQDAFEGEFVGDTLLAFGFNLSFDNSVLSLLSSNVGAGWDDDSPYLDVDVAGSSFPGISDDGSGANILLGQLSFSALSAGNFTLAINGNPFDDPNLGLIFLGGEAPILAQTLVSVTPVPLPAMGWLFGSALLALFRVRRCR</sequence>
<organism evidence="3 4">
    <name type="scientific">Steroidobacter flavus</name>
    <dbReference type="NCBI Taxonomy" id="1842136"/>
    <lineage>
        <taxon>Bacteria</taxon>
        <taxon>Pseudomonadati</taxon>
        <taxon>Pseudomonadota</taxon>
        <taxon>Gammaproteobacteria</taxon>
        <taxon>Steroidobacterales</taxon>
        <taxon>Steroidobacteraceae</taxon>
        <taxon>Steroidobacter</taxon>
    </lineage>
</organism>
<dbReference type="EMBL" id="JBHSDU010000001">
    <property type="protein sequence ID" value="MFC4307873.1"/>
    <property type="molecule type" value="Genomic_DNA"/>
</dbReference>
<evidence type="ECO:0000313" key="3">
    <source>
        <dbReference type="EMBL" id="MFC4307873.1"/>
    </source>
</evidence>
<feature type="signal peptide" evidence="2">
    <location>
        <begin position="1"/>
        <end position="25"/>
    </location>
</feature>
<evidence type="ECO:0000256" key="2">
    <source>
        <dbReference type="SAM" id="SignalP"/>
    </source>
</evidence>
<gene>
    <name evidence="3" type="ORF">ACFPN2_02160</name>
</gene>
<dbReference type="Gene3D" id="2.60.40.680">
    <property type="match status" value="1"/>
</dbReference>
<keyword evidence="1" id="KW-1133">Transmembrane helix</keyword>
<comment type="caution">
    <text evidence="3">The sequence shown here is derived from an EMBL/GenBank/DDBJ whole genome shotgun (WGS) entry which is preliminary data.</text>
</comment>
<proteinExistence type="predicted"/>
<evidence type="ECO:0000256" key="1">
    <source>
        <dbReference type="SAM" id="Phobius"/>
    </source>
</evidence>
<name>A0ABV8SJX4_9GAMM</name>
<protein>
    <submittedName>
        <fullName evidence="3">Cohesin domain-containing protein</fullName>
    </submittedName>
</protein>
<dbReference type="CDD" id="cd08547">
    <property type="entry name" value="Type_II_cohesin"/>
    <property type="match status" value="1"/>
</dbReference>
<feature type="transmembrane region" description="Helical" evidence="1">
    <location>
        <begin position="166"/>
        <end position="185"/>
    </location>
</feature>
<dbReference type="InterPro" id="IPR008965">
    <property type="entry name" value="CBM2/CBM3_carb-bd_dom_sf"/>
</dbReference>